<accession>X1KE42</accession>
<protein>
    <submittedName>
        <fullName evidence="5">Uncharacterized protein</fullName>
    </submittedName>
</protein>
<dbReference type="GO" id="GO:0017116">
    <property type="term" value="F:single-stranded DNA helicase activity"/>
    <property type="evidence" value="ECO:0007669"/>
    <property type="project" value="TreeGrafter"/>
</dbReference>
<keyword evidence="1" id="KW-0547">Nucleotide-binding</keyword>
<dbReference type="InterPro" id="IPR050534">
    <property type="entry name" value="Coronavir_polyprotein_1ab"/>
</dbReference>
<dbReference type="CDD" id="cd18809">
    <property type="entry name" value="SF1_C_RecD"/>
    <property type="match status" value="1"/>
</dbReference>
<dbReference type="InterPro" id="IPR027417">
    <property type="entry name" value="P-loop_NTPase"/>
</dbReference>
<dbReference type="GO" id="GO:0009338">
    <property type="term" value="C:exodeoxyribonuclease V complex"/>
    <property type="evidence" value="ECO:0007669"/>
    <property type="project" value="TreeGrafter"/>
</dbReference>
<feature type="non-terminal residue" evidence="5">
    <location>
        <position position="1"/>
    </location>
</feature>
<evidence type="ECO:0000256" key="2">
    <source>
        <dbReference type="ARBA" id="ARBA00022840"/>
    </source>
</evidence>
<evidence type="ECO:0000259" key="4">
    <source>
        <dbReference type="Pfam" id="PF18335"/>
    </source>
</evidence>
<dbReference type="Pfam" id="PF13538">
    <property type="entry name" value="UvrD_C_2"/>
    <property type="match status" value="1"/>
</dbReference>
<gene>
    <name evidence="5" type="ORF">S06H3_14734</name>
</gene>
<reference evidence="5" key="1">
    <citation type="journal article" date="2014" name="Front. Microbiol.">
        <title>High frequency of phylogenetically diverse reductive dehalogenase-homologous genes in deep subseafloor sedimentary metagenomes.</title>
        <authorList>
            <person name="Kawai M."/>
            <person name="Futagami T."/>
            <person name="Toyoda A."/>
            <person name="Takaki Y."/>
            <person name="Nishi S."/>
            <person name="Hori S."/>
            <person name="Arai W."/>
            <person name="Tsubouchi T."/>
            <person name="Morono Y."/>
            <person name="Uchiyama I."/>
            <person name="Ito T."/>
            <person name="Fujiyama A."/>
            <person name="Inagaki F."/>
            <person name="Takami H."/>
        </authorList>
    </citation>
    <scope>NUCLEOTIDE SEQUENCE</scope>
    <source>
        <strain evidence="5">Expedition CK06-06</strain>
    </source>
</reference>
<evidence type="ECO:0000259" key="3">
    <source>
        <dbReference type="Pfam" id="PF13538"/>
    </source>
</evidence>
<dbReference type="GO" id="GO:0006310">
    <property type="term" value="P:DNA recombination"/>
    <property type="evidence" value="ECO:0007669"/>
    <property type="project" value="TreeGrafter"/>
</dbReference>
<dbReference type="SUPFAM" id="SSF52540">
    <property type="entry name" value="P-loop containing nucleoside triphosphate hydrolases"/>
    <property type="match status" value="1"/>
</dbReference>
<evidence type="ECO:0000313" key="5">
    <source>
        <dbReference type="EMBL" id="GAI04913.1"/>
    </source>
</evidence>
<dbReference type="PANTHER" id="PTHR43788:SF6">
    <property type="entry name" value="DNA HELICASE B"/>
    <property type="match status" value="1"/>
</dbReference>
<dbReference type="GO" id="GO:0005524">
    <property type="term" value="F:ATP binding"/>
    <property type="evidence" value="ECO:0007669"/>
    <property type="project" value="UniProtKB-KW"/>
</dbReference>
<evidence type="ECO:0000256" key="1">
    <source>
        <dbReference type="ARBA" id="ARBA00022741"/>
    </source>
</evidence>
<organism evidence="5">
    <name type="scientific">marine sediment metagenome</name>
    <dbReference type="NCBI Taxonomy" id="412755"/>
    <lineage>
        <taxon>unclassified sequences</taxon>
        <taxon>metagenomes</taxon>
        <taxon>ecological metagenomes</taxon>
    </lineage>
</organism>
<feature type="domain" description="UvrD-like helicase C-terminal" evidence="3">
    <location>
        <begin position="57"/>
        <end position="105"/>
    </location>
</feature>
<comment type="caution">
    <text evidence="5">The sequence shown here is derived from an EMBL/GenBank/DDBJ whole genome shotgun (WGS) entry which is preliminary data.</text>
</comment>
<sequence length="139" mass="16121">EGFLIPRSQLRNNYEKEVFNGDIGVVSHIDKQRYRVFVDFYGKSVVYEREELDDLTLAYAVSVHKSQGSEYQTVVMPLLTQHYIMLQRNLFYTALTRAKKLSVIVGSYKALYIAIKNDKPVKRNCLVKEKLIKISQGKL</sequence>
<dbReference type="Gene3D" id="3.40.50.300">
    <property type="entry name" value="P-loop containing nucleotide triphosphate hydrolases"/>
    <property type="match status" value="1"/>
</dbReference>
<dbReference type="PANTHER" id="PTHR43788">
    <property type="entry name" value="DNA2/NAM7 HELICASE FAMILY MEMBER"/>
    <property type="match status" value="1"/>
</dbReference>
<dbReference type="InterPro" id="IPR027785">
    <property type="entry name" value="UvrD-like_helicase_C"/>
</dbReference>
<dbReference type="Pfam" id="PF18335">
    <property type="entry name" value="SH3_13"/>
    <property type="match status" value="1"/>
</dbReference>
<feature type="domain" description="ATP-dependent RecD2 DNA helicase SH3" evidence="4">
    <location>
        <begin position="9"/>
        <end position="40"/>
    </location>
</feature>
<dbReference type="InterPro" id="IPR041451">
    <property type="entry name" value="RecD2_SH13"/>
</dbReference>
<dbReference type="EMBL" id="BARV01007216">
    <property type="protein sequence ID" value="GAI04913.1"/>
    <property type="molecule type" value="Genomic_DNA"/>
</dbReference>
<dbReference type="AlphaFoldDB" id="X1KE42"/>
<keyword evidence="2" id="KW-0067">ATP-binding</keyword>
<proteinExistence type="predicted"/>
<name>X1KE42_9ZZZZ</name>